<name>A0A133U9E3_9EURY</name>
<comment type="caution">
    <text evidence="2">The sequence shown here is derived from an EMBL/GenBank/DDBJ whole genome shotgun (WGS) entry which is preliminary data.</text>
</comment>
<evidence type="ECO:0000313" key="3">
    <source>
        <dbReference type="Proteomes" id="UP000070163"/>
    </source>
</evidence>
<protein>
    <submittedName>
        <fullName evidence="2">Uncharacterized protein</fullName>
    </submittedName>
</protein>
<dbReference type="EMBL" id="LHXJ01000037">
    <property type="protein sequence ID" value="KXA90808.1"/>
    <property type="molecule type" value="Genomic_DNA"/>
</dbReference>
<dbReference type="Proteomes" id="UP000070163">
    <property type="component" value="Unassembled WGS sequence"/>
</dbReference>
<dbReference type="AlphaFoldDB" id="A0A133U9E3"/>
<evidence type="ECO:0000256" key="1">
    <source>
        <dbReference type="SAM" id="MobiDB-lite"/>
    </source>
</evidence>
<evidence type="ECO:0000313" key="2">
    <source>
        <dbReference type="EMBL" id="KXA90808.1"/>
    </source>
</evidence>
<gene>
    <name evidence="2" type="ORF">AKJ57_03570</name>
</gene>
<accession>A0A133U9E3</accession>
<organism evidence="2 3">
    <name type="scientific">candidate division MSBL1 archaeon SCGC-AAA259A05</name>
    <dbReference type="NCBI Taxonomy" id="1698259"/>
    <lineage>
        <taxon>Archaea</taxon>
        <taxon>Methanobacteriati</taxon>
        <taxon>Methanobacteriota</taxon>
        <taxon>candidate division MSBL1</taxon>
    </lineage>
</organism>
<sequence>MISFQHLTSKLPFYFFLVSQDRWKFSLPRQHWKRGNQKGSPKLEISWTPPTFSIELSEAQKRIELAQGSSAEEVIAWPRAGRSIRSQVLSPKERSGLHPDVLEKHCQGQGLDEMSEGEVSSSRRPPPREWKWPKGSKRLLEYRIPV</sequence>
<keyword evidence="3" id="KW-1185">Reference proteome</keyword>
<feature type="region of interest" description="Disordered" evidence="1">
    <location>
        <begin position="107"/>
        <end position="132"/>
    </location>
</feature>
<proteinExistence type="predicted"/>
<reference evidence="2 3" key="1">
    <citation type="journal article" date="2016" name="Sci. Rep.">
        <title>Metabolic traits of an uncultured archaeal lineage -MSBL1- from brine pools of the Red Sea.</title>
        <authorList>
            <person name="Mwirichia R."/>
            <person name="Alam I."/>
            <person name="Rashid M."/>
            <person name="Vinu M."/>
            <person name="Ba-Alawi W."/>
            <person name="Anthony Kamau A."/>
            <person name="Kamanda Ngugi D."/>
            <person name="Goker M."/>
            <person name="Klenk H.P."/>
            <person name="Bajic V."/>
            <person name="Stingl U."/>
        </authorList>
    </citation>
    <scope>NUCLEOTIDE SEQUENCE [LARGE SCALE GENOMIC DNA]</scope>
    <source>
        <strain evidence="2">SCGC-AAA259A05</strain>
    </source>
</reference>